<feature type="compositionally biased region" description="Low complexity" evidence="8">
    <location>
        <begin position="358"/>
        <end position="367"/>
    </location>
</feature>
<gene>
    <name evidence="9" type="ORF">CHLRE_02g112150v5</name>
</gene>
<proteinExistence type="inferred from homology"/>
<accession>A0A2K3E2Z7</accession>
<feature type="region of interest" description="Disordered" evidence="8">
    <location>
        <begin position="358"/>
        <end position="383"/>
    </location>
</feature>
<keyword evidence="5 7" id="KW-0443">Lipid metabolism</keyword>
<dbReference type="RefSeq" id="XP_001699914.2">
    <property type="nucleotide sequence ID" value="XM_001699862.2"/>
</dbReference>
<evidence type="ECO:0000313" key="9">
    <source>
        <dbReference type="EMBL" id="PNW87180.1"/>
    </source>
</evidence>
<dbReference type="Pfam" id="PF04916">
    <property type="entry name" value="Phospholip_B"/>
    <property type="match status" value="3"/>
</dbReference>
<dbReference type="PANTHER" id="PTHR12370">
    <property type="entry name" value="PHOSPHOLIPASE B-RELATED"/>
    <property type="match status" value="1"/>
</dbReference>
<reference evidence="9 10" key="1">
    <citation type="journal article" date="2007" name="Science">
        <title>The Chlamydomonas genome reveals the evolution of key animal and plant functions.</title>
        <authorList>
            <person name="Merchant S.S."/>
            <person name="Prochnik S.E."/>
            <person name="Vallon O."/>
            <person name="Harris E.H."/>
            <person name="Karpowicz S.J."/>
            <person name="Witman G.B."/>
            <person name="Terry A."/>
            <person name="Salamov A."/>
            <person name="Fritz-Laylin L.K."/>
            <person name="Marechal-Drouard L."/>
            <person name="Marshall W.F."/>
            <person name="Qu L.H."/>
            <person name="Nelson D.R."/>
            <person name="Sanderfoot A.A."/>
            <person name="Spalding M.H."/>
            <person name="Kapitonov V.V."/>
            <person name="Ren Q."/>
            <person name="Ferris P."/>
            <person name="Lindquist E."/>
            <person name="Shapiro H."/>
            <person name="Lucas S.M."/>
            <person name="Grimwood J."/>
            <person name="Schmutz J."/>
            <person name="Cardol P."/>
            <person name="Cerutti H."/>
            <person name="Chanfreau G."/>
            <person name="Chen C.L."/>
            <person name="Cognat V."/>
            <person name="Croft M.T."/>
            <person name="Dent R."/>
            <person name="Dutcher S."/>
            <person name="Fernandez E."/>
            <person name="Fukuzawa H."/>
            <person name="Gonzalez-Ballester D."/>
            <person name="Gonzalez-Halphen D."/>
            <person name="Hallmann A."/>
            <person name="Hanikenne M."/>
            <person name="Hippler M."/>
            <person name="Inwood W."/>
            <person name="Jabbari K."/>
            <person name="Kalanon M."/>
            <person name="Kuras R."/>
            <person name="Lefebvre P.A."/>
            <person name="Lemaire S.D."/>
            <person name="Lobanov A.V."/>
            <person name="Lohr M."/>
            <person name="Manuell A."/>
            <person name="Meier I."/>
            <person name="Mets L."/>
            <person name="Mittag M."/>
            <person name="Mittelmeier T."/>
            <person name="Moroney J.V."/>
            <person name="Moseley J."/>
            <person name="Napoli C."/>
            <person name="Nedelcu A.M."/>
            <person name="Niyogi K."/>
            <person name="Novoselov S.V."/>
            <person name="Paulsen I.T."/>
            <person name="Pazour G."/>
            <person name="Purton S."/>
            <person name="Ral J.P."/>
            <person name="Riano-Pachon D.M."/>
            <person name="Riekhof W."/>
            <person name="Rymarquis L."/>
            <person name="Schroda M."/>
            <person name="Stern D."/>
            <person name="Umen J."/>
            <person name="Willows R."/>
            <person name="Wilson N."/>
            <person name="Zimmer S.L."/>
            <person name="Allmer J."/>
            <person name="Balk J."/>
            <person name="Bisova K."/>
            <person name="Chen C.J."/>
            <person name="Elias M."/>
            <person name="Gendler K."/>
            <person name="Hauser C."/>
            <person name="Lamb M.R."/>
            <person name="Ledford H."/>
            <person name="Long J.C."/>
            <person name="Minagawa J."/>
            <person name="Page M.D."/>
            <person name="Pan J."/>
            <person name="Pootakham W."/>
            <person name="Roje S."/>
            <person name="Rose A."/>
            <person name="Stahlberg E."/>
            <person name="Terauchi A.M."/>
            <person name="Yang P."/>
            <person name="Ball S."/>
            <person name="Bowler C."/>
            <person name="Dieckmann C.L."/>
            <person name="Gladyshev V.N."/>
            <person name="Green P."/>
            <person name="Jorgensen R."/>
            <person name="Mayfield S."/>
            <person name="Mueller-Roeber B."/>
            <person name="Rajamani S."/>
            <person name="Sayre R.T."/>
            <person name="Brokstein P."/>
            <person name="Dubchak I."/>
            <person name="Goodstein D."/>
            <person name="Hornick L."/>
            <person name="Huang Y.W."/>
            <person name="Jhaveri J."/>
            <person name="Luo Y."/>
            <person name="Martinez D."/>
            <person name="Ngau W.C."/>
            <person name="Otillar B."/>
            <person name="Poliakov A."/>
            <person name="Porter A."/>
            <person name="Szajkowski L."/>
            <person name="Werner G."/>
            <person name="Zhou K."/>
            <person name="Grigoriev I.V."/>
            <person name="Rokhsar D.S."/>
            <person name="Grossman A.R."/>
        </authorList>
    </citation>
    <scope>NUCLEOTIDE SEQUENCE [LARGE SCALE GENOMIC DNA]</scope>
    <source>
        <strain evidence="10">CC-503</strain>
    </source>
</reference>
<comment type="similarity">
    <text evidence="1 7">Belongs to the phospholipase B-like family.</text>
</comment>
<evidence type="ECO:0000256" key="3">
    <source>
        <dbReference type="ARBA" id="ARBA00022801"/>
    </source>
</evidence>
<dbReference type="GO" id="GO:0004620">
    <property type="term" value="F:phospholipase activity"/>
    <property type="evidence" value="ECO:0000318"/>
    <property type="project" value="GO_Central"/>
</dbReference>
<name>A0A2K3E2Z7_CHLRE</name>
<keyword evidence="6" id="KW-0325">Glycoprotein</keyword>
<dbReference type="OrthoDB" id="443524at2759"/>
<evidence type="ECO:0000313" key="10">
    <source>
        <dbReference type="Proteomes" id="UP000006906"/>
    </source>
</evidence>
<evidence type="ECO:0000256" key="8">
    <source>
        <dbReference type="SAM" id="MobiDB-lite"/>
    </source>
</evidence>
<dbReference type="EC" id="3.1.1.-" evidence="7"/>
<dbReference type="KEGG" id="cre:CHLRE_02g112150v5"/>
<keyword evidence="10" id="KW-1185">Reference proteome</keyword>
<dbReference type="OMA" id="MTWHELY"/>
<dbReference type="InParanoid" id="A0A2K3E2Z7"/>
<organism evidence="9 10">
    <name type="scientific">Chlamydomonas reinhardtii</name>
    <name type="common">Chlamydomonas smithii</name>
    <dbReference type="NCBI Taxonomy" id="3055"/>
    <lineage>
        <taxon>Eukaryota</taxon>
        <taxon>Viridiplantae</taxon>
        <taxon>Chlorophyta</taxon>
        <taxon>core chlorophytes</taxon>
        <taxon>Chlorophyceae</taxon>
        <taxon>CS clade</taxon>
        <taxon>Chlamydomonadales</taxon>
        <taxon>Chlamydomonadaceae</taxon>
        <taxon>Chlamydomonas</taxon>
    </lineage>
</organism>
<dbReference type="GO" id="GO:0009395">
    <property type="term" value="P:phospholipid catabolic process"/>
    <property type="evidence" value="ECO:0000318"/>
    <property type="project" value="GO_Central"/>
</dbReference>
<dbReference type="EMBL" id="CM008963">
    <property type="protein sequence ID" value="PNW87180.1"/>
    <property type="molecule type" value="Genomic_DNA"/>
</dbReference>
<dbReference type="AlphaFoldDB" id="A0A2K3E2Z7"/>
<dbReference type="GeneID" id="5725239"/>
<evidence type="ECO:0000256" key="5">
    <source>
        <dbReference type="ARBA" id="ARBA00023098"/>
    </source>
</evidence>
<evidence type="ECO:0000256" key="7">
    <source>
        <dbReference type="RuleBase" id="RU364138"/>
    </source>
</evidence>
<dbReference type="InterPro" id="IPR007000">
    <property type="entry name" value="PLipase_B-like"/>
</dbReference>
<keyword evidence="3 7" id="KW-0378">Hydrolase</keyword>
<evidence type="ECO:0000256" key="4">
    <source>
        <dbReference type="ARBA" id="ARBA00022963"/>
    </source>
</evidence>
<feature type="signal peptide" evidence="7">
    <location>
        <begin position="1"/>
        <end position="19"/>
    </location>
</feature>
<dbReference type="Proteomes" id="UP000006906">
    <property type="component" value="Chromosome 2"/>
</dbReference>
<evidence type="ECO:0000256" key="2">
    <source>
        <dbReference type="ARBA" id="ARBA00022729"/>
    </source>
</evidence>
<dbReference type="PaxDb" id="3055-EDP07611"/>
<dbReference type="GO" id="GO:0005576">
    <property type="term" value="C:extracellular region"/>
    <property type="evidence" value="ECO:0000318"/>
    <property type="project" value="GO_Central"/>
</dbReference>
<feature type="compositionally biased region" description="Low complexity" evidence="8">
    <location>
        <begin position="233"/>
        <end position="245"/>
    </location>
</feature>
<dbReference type="PANTHER" id="PTHR12370:SF3">
    <property type="entry name" value="PHOSPHOLIPASE B-LIKE 2-RELATED"/>
    <property type="match status" value="1"/>
</dbReference>
<protein>
    <recommendedName>
        <fullName evidence="7">Phospholipase B-like</fullName>
        <ecNumber evidence="7">3.1.1.-</ecNumber>
    </recommendedName>
</protein>
<comment type="function">
    <text evidence="7">Putative phospholipase.</text>
</comment>
<feature type="region of interest" description="Disordered" evidence="8">
    <location>
        <begin position="229"/>
        <end position="287"/>
    </location>
</feature>
<feature type="compositionally biased region" description="Basic and acidic residues" evidence="8">
    <location>
        <begin position="258"/>
        <end position="273"/>
    </location>
</feature>
<feature type="chain" id="PRO_5014206679" description="Phospholipase B-like" evidence="7">
    <location>
        <begin position="20"/>
        <end position="789"/>
    </location>
</feature>
<evidence type="ECO:0000256" key="1">
    <source>
        <dbReference type="ARBA" id="ARBA00007835"/>
    </source>
</evidence>
<keyword evidence="2 7" id="KW-0732">Signal</keyword>
<dbReference type="Gene3D" id="3.60.60.30">
    <property type="match status" value="2"/>
</dbReference>
<keyword evidence="4 7" id="KW-0442">Lipid degradation</keyword>
<evidence type="ECO:0000256" key="6">
    <source>
        <dbReference type="ARBA" id="ARBA00023180"/>
    </source>
</evidence>
<sequence length="789" mass="86989">MALALLAFALLLAPALTLSFESSRDVGKELRAAATRKRFGSRVQPSFTPNLHSLELLISRGHFYAINVANNVAGVSDGAPGAPEFELLRLNPREVALLASNAHGLSLADALSRSLRERYPESNTGWAYYADTYTEDGWYRLEIRTDQDAPFPDVVKARAAGFVEGNLQAPNMYRFWSNYRKNQYAGRGEAPSKELFAFLDEQYAWMTKRVEAATGWSLAHLRGQLPLPHTATGGSSSSNAGFGSSTRVRGADYGGDGHAQDVEPRVHRWRPQDDDAGSGPRGGGAGGDWDRRYWSVAGLVAAQFEGLAAGFWASTTDPARNMTWHELYTLNAVGDLYELNVLFPPPNATAVAGAASAVGAEQQQQQQQEEEAPERHYTPGHGEVGEYGYGELLDCSAIIKVADVDPESDLALDSGTESADGPTALGARLLGRRGGAASARRRGLLGVEEEVIDMEEKGEGVRRRHGRDFWAAHNTWRSYYDMVRTWKVYDFPWSVTGPVVVSSSPGLLHSKDDWYTTDSLVVMETTNGIYNKSLYDAIQPHALLMWQRAQVANFGAAGGADWVDLFARHNSGTYNNQWMVLDVELLQRGHEREVLWVLEQLPALTVSADVSKVLLAQGYWASYNVPYFPEIYNLTAYPQPSIYHTCPRARIFKREQSRVASTSDLMSLMRLNRYTEDPESLGLPNNAIAARYDLPARPDPSGAPRNYTRRAYGAVDAKVVDLDSFLERRTYVINGPTSDDQPIFRWSTADATVAGGVHHEGCVDEFTFGWQSYASVMGPIYKSGAEPDV</sequence>
<dbReference type="STRING" id="3055.A0A2K3E2Z7"/>
<dbReference type="Gramene" id="PNW87180">
    <property type="protein sequence ID" value="PNW87180"/>
    <property type="gene ID" value="CHLRE_02g112150v5"/>
</dbReference>